<protein>
    <recommendedName>
        <fullName evidence="1">non-specific serine/threonine protein kinase</fullName>
        <ecNumber evidence="1">2.7.11.1</ecNumber>
    </recommendedName>
</protein>
<evidence type="ECO:0000256" key="4">
    <source>
        <dbReference type="ARBA" id="ARBA00022777"/>
    </source>
</evidence>
<dbReference type="SUPFAM" id="SSF56112">
    <property type="entry name" value="Protein kinase-like (PK-like)"/>
    <property type="match status" value="1"/>
</dbReference>
<dbReference type="STRING" id="1229662.W3XB45"/>
<dbReference type="eggNOG" id="KOG0032">
    <property type="taxonomic scope" value="Eukaryota"/>
</dbReference>
<keyword evidence="5" id="KW-0067">ATP-binding</keyword>
<dbReference type="InterPro" id="IPR011009">
    <property type="entry name" value="Kinase-like_dom_sf"/>
</dbReference>
<dbReference type="PROSITE" id="PS50011">
    <property type="entry name" value="PROTEIN_KINASE_DOM"/>
    <property type="match status" value="1"/>
</dbReference>
<evidence type="ECO:0000256" key="6">
    <source>
        <dbReference type="SAM" id="MobiDB-lite"/>
    </source>
</evidence>
<feature type="region of interest" description="Disordered" evidence="6">
    <location>
        <begin position="561"/>
        <end position="585"/>
    </location>
</feature>
<feature type="region of interest" description="Disordered" evidence="6">
    <location>
        <begin position="378"/>
        <end position="406"/>
    </location>
</feature>
<feature type="region of interest" description="Disordered" evidence="6">
    <location>
        <begin position="420"/>
        <end position="528"/>
    </location>
</feature>
<keyword evidence="2" id="KW-0808">Transferase</keyword>
<dbReference type="InterPro" id="IPR050660">
    <property type="entry name" value="NEK_Ser/Thr_kinase"/>
</dbReference>
<accession>W3XB45</accession>
<keyword evidence="3" id="KW-0547">Nucleotide-binding</keyword>
<dbReference type="InParanoid" id="W3XB45"/>
<dbReference type="GO" id="GO:0005524">
    <property type="term" value="F:ATP binding"/>
    <property type="evidence" value="ECO:0007669"/>
    <property type="project" value="UniProtKB-KW"/>
</dbReference>
<evidence type="ECO:0000313" key="8">
    <source>
        <dbReference type="EMBL" id="ETS83229.1"/>
    </source>
</evidence>
<dbReference type="PANTHER" id="PTHR43671:SF13">
    <property type="entry name" value="SERINE_THREONINE-PROTEIN KINASE NEK2"/>
    <property type="match status" value="1"/>
</dbReference>
<evidence type="ECO:0000256" key="1">
    <source>
        <dbReference type="ARBA" id="ARBA00012513"/>
    </source>
</evidence>
<organism evidence="8 9">
    <name type="scientific">Pestalotiopsis fici (strain W106-1 / CGMCC3.15140)</name>
    <dbReference type="NCBI Taxonomy" id="1229662"/>
    <lineage>
        <taxon>Eukaryota</taxon>
        <taxon>Fungi</taxon>
        <taxon>Dikarya</taxon>
        <taxon>Ascomycota</taxon>
        <taxon>Pezizomycotina</taxon>
        <taxon>Sordariomycetes</taxon>
        <taxon>Xylariomycetidae</taxon>
        <taxon>Amphisphaeriales</taxon>
        <taxon>Sporocadaceae</taxon>
        <taxon>Pestalotiopsis</taxon>
    </lineage>
</organism>
<reference evidence="9" key="1">
    <citation type="journal article" date="2015" name="BMC Genomics">
        <title>Genomic and transcriptomic analysis of the endophytic fungus Pestalotiopsis fici reveals its lifestyle and high potential for synthesis of natural products.</title>
        <authorList>
            <person name="Wang X."/>
            <person name="Zhang X."/>
            <person name="Liu L."/>
            <person name="Xiang M."/>
            <person name="Wang W."/>
            <person name="Sun X."/>
            <person name="Che Y."/>
            <person name="Guo L."/>
            <person name="Liu G."/>
            <person name="Guo L."/>
            <person name="Wang C."/>
            <person name="Yin W.B."/>
            <person name="Stadler M."/>
            <person name="Zhang X."/>
            <person name="Liu X."/>
        </authorList>
    </citation>
    <scope>NUCLEOTIDE SEQUENCE [LARGE SCALE GENOMIC DNA]</scope>
    <source>
        <strain evidence="9">W106-1 / CGMCC3.15140</strain>
    </source>
</reference>
<dbReference type="SMART" id="SM00220">
    <property type="entry name" value="S_TKc"/>
    <property type="match status" value="1"/>
</dbReference>
<dbReference type="Pfam" id="PF00069">
    <property type="entry name" value="Pkinase"/>
    <property type="match status" value="1"/>
</dbReference>
<dbReference type="AlphaFoldDB" id="W3XB45"/>
<dbReference type="HOGENOM" id="CLU_415104_0_0_1"/>
<dbReference type="KEGG" id="pfy:PFICI_05105"/>
<dbReference type="PANTHER" id="PTHR43671">
    <property type="entry name" value="SERINE/THREONINE-PROTEIN KINASE NEK"/>
    <property type="match status" value="1"/>
</dbReference>
<dbReference type="PROSITE" id="PS00108">
    <property type="entry name" value="PROTEIN_KINASE_ST"/>
    <property type="match status" value="1"/>
</dbReference>
<keyword evidence="9" id="KW-1185">Reference proteome</keyword>
<dbReference type="Gene3D" id="1.10.510.10">
    <property type="entry name" value="Transferase(Phosphotransferase) domain 1"/>
    <property type="match status" value="1"/>
</dbReference>
<dbReference type="OMA" id="SENDHYQ"/>
<evidence type="ECO:0000313" key="9">
    <source>
        <dbReference type="Proteomes" id="UP000030651"/>
    </source>
</evidence>
<gene>
    <name evidence="8" type="ORF">PFICI_05105</name>
</gene>
<feature type="domain" description="Protein kinase" evidence="7">
    <location>
        <begin position="44"/>
        <end position="325"/>
    </location>
</feature>
<feature type="compositionally biased region" description="Polar residues" evidence="6">
    <location>
        <begin position="467"/>
        <end position="483"/>
    </location>
</feature>
<dbReference type="OrthoDB" id="10252171at2759"/>
<evidence type="ECO:0000256" key="5">
    <source>
        <dbReference type="ARBA" id="ARBA00022840"/>
    </source>
</evidence>
<evidence type="ECO:0000256" key="2">
    <source>
        <dbReference type="ARBA" id="ARBA00022679"/>
    </source>
</evidence>
<feature type="compositionally biased region" description="Basic residues" evidence="6">
    <location>
        <begin position="501"/>
        <end position="510"/>
    </location>
</feature>
<keyword evidence="4" id="KW-0418">Kinase</keyword>
<dbReference type="InterPro" id="IPR000719">
    <property type="entry name" value="Prot_kinase_dom"/>
</dbReference>
<dbReference type="GO" id="GO:0004674">
    <property type="term" value="F:protein serine/threonine kinase activity"/>
    <property type="evidence" value="ECO:0007669"/>
    <property type="project" value="UniProtKB-EC"/>
</dbReference>
<dbReference type="InterPro" id="IPR008271">
    <property type="entry name" value="Ser/Thr_kinase_AS"/>
</dbReference>
<dbReference type="EMBL" id="KI912111">
    <property type="protein sequence ID" value="ETS83229.1"/>
    <property type="molecule type" value="Genomic_DNA"/>
</dbReference>
<proteinExistence type="predicted"/>
<name>W3XB45_PESFW</name>
<sequence length="661" mass="74497">MPRAPDLVHDSKLETTFIAHDTHHVSYKSITSKRQRKVRVDEVWCRKRRIGDGTYGRVWLESCTEGPQAGELRAVKEISKIQANNAETDYTRELEAIMKFSQTKASLRPARHLHFVLFHVLNSRYESSVYIAMEYVEHGDLQKRLTQPYAEIEVQSIASQLLEGLQFMHENGFTHRDLKPSNILVLHPSPDWWVKIGDFGISKRVEEDSTYMRTMIGTIGYLAPEIIGLFPITDDPADQDEKKSYTSAVDIWALGEICFKLITNRPAFSAPRELFNYVTRGYDFPQALLHEANVSKNCVRFIKMAMSPSAANRLSANDGLRCAWMSAEGREEAIGQTRLKEQHEGASSLAYLPTFEATAQWSTLSAVTPLSPMYGAPIADRKGGSRAASPSRMGVDLKKAPPLPSPTELMTNISNVHEKKDKPHISIPDDGTPVTVRTRGHRENRSQTSLLIEYFEGGKSSVRPEGVTTTGHKPSVRVRSTPSKGGRDKNDHIQTTQMSRSARRSSRSKRAHQDPLVPSRSELDIIDSKDTERSHLYAAATEKNSISHHSENDHYQIFETSRPARKSSGSKRAHQDPLVPSRSELDIIDSKDTKSLHLYAAAREPIAPDPKLDDPISPSGDIFKNPKLLESVEDAIRRLILPELESLKREQRQRKMKKLKE</sequence>
<dbReference type="EC" id="2.7.11.1" evidence="1"/>
<dbReference type="RefSeq" id="XP_007831877.1">
    <property type="nucleotide sequence ID" value="XM_007833686.1"/>
</dbReference>
<evidence type="ECO:0000259" key="7">
    <source>
        <dbReference type="PROSITE" id="PS50011"/>
    </source>
</evidence>
<dbReference type="Proteomes" id="UP000030651">
    <property type="component" value="Unassembled WGS sequence"/>
</dbReference>
<evidence type="ECO:0000256" key="3">
    <source>
        <dbReference type="ARBA" id="ARBA00022741"/>
    </source>
</evidence>
<feature type="compositionally biased region" description="Basic residues" evidence="6">
    <location>
        <begin position="563"/>
        <end position="572"/>
    </location>
</feature>
<dbReference type="GeneID" id="19270118"/>